<feature type="region of interest" description="Disordered" evidence="3">
    <location>
        <begin position="693"/>
        <end position="755"/>
    </location>
</feature>
<dbReference type="SUPFAM" id="SSF50729">
    <property type="entry name" value="PH domain-like"/>
    <property type="match status" value="1"/>
</dbReference>
<feature type="compositionally biased region" description="Low complexity" evidence="3">
    <location>
        <begin position="502"/>
        <end position="519"/>
    </location>
</feature>
<evidence type="ECO:0000313" key="6">
    <source>
        <dbReference type="Proteomes" id="UP001150538"/>
    </source>
</evidence>
<evidence type="ECO:0000313" key="5">
    <source>
        <dbReference type="EMBL" id="KAJ1915247.1"/>
    </source>
</evidence>
<dbReference type="Proteomes" id="UP001150538">
    <property type="component" value="Unassembled WGS sequence"/>
</dbReference>
<comment type="subcellular location">
    <subcellularLocation>
        <location evidence="1">Cytoplasm</location>
    </subcellularLocation>
</comment>
<dbReference type="SMART" id="SM00325">
    <property type="entry name" value="RhoGEF"/>
    <property type="match status" value="1"/>
</dbReference>
<feature type="compositionally biased region" description="Low complexity" evidence="3">
    <location>
        <begin position="1393"/>
        <end position="1415"/>
    </location>
</feature>
<dbReference type="OrthoDB" id="1716625at2759"/>
<dbReference type="Gene3D" id="2.30.29.30">
    <property type="entry name" value="Pleckstrin-homology domain (PH domain)/Phosphotyrosine-binding domain (PTB)"/>
    <property type="match status" value="1"/>
</dbReference>
<dbReference type="PANTHER" id="PTHR46006:SF6">
    <property type="entry name" value="INTERSECTIN-2 ISOFORM X1"/>
    <property type="match status" value="1"/>
</dbReference>
<proteinExistence type="predicted"/>
<protein>
    <recommendedName>
        <fullName evidence="4">DH domain-containing protein</fullName>
    </recommendedName>
</protein>
<feature type="compositionally biased region" description="Polar residues" evidence="3">
    <location>
        <begin position="1193"/>
        <end position="1210"/>
    </location>
</feature>
<evidence type="ECO:0000256" key="2">
    <source>
        <dbReference type="ARBA" id="ARBA00022490"/>
    </source>
</evidence>
<dbReference type="GO" id="GO:0005737">
    <property type="term" value="C:cytoplasm"/>
    <property type="evidence" value="ECO:0007669"/>
    <property type="project" value="UniProtKB-SubCell"/>
</dbReference>
<dbReference type="InterPro" id="IPR011993">
    <property type="entry name" value="PH-like_dom_sf"/>
</dbReference>
<feature type="compositionally biased region" description="Polar residues" evidence="3">
    <location>
        <begin position="1268"/>
        <end position="1278"/>
    </location>
</feature>
<dbReference type="PROSITE" id="PS50010">
    <property type="entry name" value="DH_2"/>
    <property type="match status" value="1"/>
</dbReference>
<dbReference type="GO" id="GO:0035025">
    <property type="term" value="P:positive regulation of Rho protein signal transduction"/>
    <property type="evidence" value="ECO:0007669"/>
    <property type="project" value="TreeGrafter"/>
</dbReference>
<name>A0A9W7ZSM6_9FUNG</name>
<organism evidence="5 6">
    <name type="scientific">Mycoemilia scoparia</name>
    <dbReference type="NCBI Taxonomy" id="417184"/>
    <lineage>
        <taxon>Eukaryota</taxon>
        <taxon>Fungi</taxon>
        <taxon>Fungi incertae sedis</taxon>
        <taxon>Zoopagomycota</taxon>
        <taxon>Kickxellomycotina</taxon>
        <taxon>Kickxellomycetes</taxon>
        <taxon>Kickxellales</taxon>
        <taxon>Kickxellaceae</taxon>
        <taxon>Mycoemilia</taxon>
    </lineage>
</organism>
<dbReference type="InterPro" id="IPR000219">
    <property type="entry name" value="DH_dom"/>
</dbReference>
<dbReference type="GO" id="GO:0005085">
    <property type="term" value="F:guanyl-nucleotide exchange factor activity"/>
    <property type="evidence" value="ECO:0007669"/>
    <property type="project" value="InterPro"/>
</dbReference>
<evidence type="ECO:0000259" key="4">
    <source>
        <dbReference type="PROSITE" id="PS50010"/>
    </source>
</evidence>
<feature type="compositionally biased region" description="Low complexity" evidence="3">
    <location>
        <begin position="472"/>
        <end position="488"/>
    </location>
</feature>
<feature type="region of interest" description="Disordered" evidence="3">
    <location>
        <begin position="1"/>
        <end position="135"/>
    </location>
</feature>
<feature type="compositionally biased region" description="Low complexity" evidence="3">
    <location>
        <begin position="115"/>
        <end position="130"/>
    </location>
</feature>
<feature type="region of interest" description="Disordered" evidence="3">
    <location>
        <begin position="1450"/>
        <end position="1472"/>
    </location>
</feature>
<sequence length="1483" mass="162455">MQAEHLRIRTQLPGGQAFGPRPGSATPTTPNGNNTYTNATNARRAMTPTRQAGFRLSDHFGRYNSNNSSKTSITTGLPRNSMDSRITPQPKQPPSSPHHRPLKPIAIAPGGRCGSSSTSLPTPITTSTSINPAPGRMLWQEGFTPKEMAQISLSEDGIKRQEVIYEIIQTEADYVKDLQIIIETFEKPLRSFKVIPNEDIDMIFNNVLEILGVHQRLSKALLERQKLQYPVVNDISDVITRFVDNFRVYTRYICNQDRALKRLECLKKSSERFSVFYKERQERPECRGLTIDTFLLMPFQRLLKYPLLIQNLLKYTPADGVIRRSDGRRIITSSTATAINTNVYLAGKKLLDKLEGRIQRIQKAKTLTDNMEELEKLASQISGLDGFVVAEQDRKLLKSGPVRNCIFQSDIISGRKANGANKTYINEKDRELVHMFLFNNLLLITQVPKPGPALKERIKRNPPKKAGQQTHGCSPGITPISSIPSNGGSINNNPLMYIPPFGGDSSNGHNSSGNSAGGSAVSLTLPDPPALDIGGRAPSAPGSRSSTSAHNPMPGSGNITQRPQQYQMAASPMCVSCVEDHGGYDPLNTLKLRLEPYGLFQDSDPTALLLQFNTQEEKQQWHESFKKHVESLKAKKVPKKRTSGDTLRSQASVLDLTKIYRPAPATKEEGKLRKGWNFVRAQAERYTAGNLKRKLRKYGNGQSVGGGSDPSGSNDNGNSGGDEDDNDDQPRHSSLLLSPPALPKDGGASSGMFLKSMTPEPVRSKAFKQAIKHQNRSLTDTTTKTALEQYNNIIAIRRHYHVSSRPQYHRKVPSSGAQSNTSSSYRSSVIGCEKPFDTKDPELHFDFSSDSSSSDAESLVSFSSTEQYLYRRKHGYGRRVPSIASSVSAKYNFRGTSSNRASVIGCEDLEASYGSLRSESVPQSIDGMSLGSSRDLSLTTIDAFKSDEDDGFDEPSMNMTLSSRYSSIGSSSNGSQRSYNKSNSSSLRSRRYTEAAAQLVTYDDYSWRREPAISNVSAVLQDESGVPGFGDDDDDLIIPLYRNGRVMKPRVRDGIVFGIAKQCGAENYTRPPIPPISNSSNSSTGSTATIANAFLENGGGSSKLLTPLTSKPPTPQESPRIKHISSYHHPPPKDYSTGVKVTTTEPDSRVKSAAIVTRNDNSKNITNNDSNWPARRFNHRHQLSAEARRPPLYNQTFLPNRQPSYATLHTRTPPKHIASRVNSNEKLPLYSIPSQQQRQQPTSVKPSASTSSSTSSFSSQRSASPLSTLPNSVTTATSPIQNHSALNIDPLKHPDTSYCPTYKSNDDVFNSISSANGNSFRGIIGSGEYQRRRTAIATLFSSSSTTITSANNAATKTVSNSSKNFDHDSSDSENSGLSRQQHHHHYVSMTPMSSTNNISSTSNSSYGSGSGSATTIDKTPSSGSSSVIELKYVQPNYHYSPKRHTAASALGYTTSSGNTGGDKPKNAGLNTPIRHYAVLRSSN</sequence>
<evidence type="ECO:0000256" key="1">
    <source>
        <dbReference type="ARBA" id="ARBA00004496"/>
    </source>
</evidence>
<dbReference type="SUPFAM" id="SSF48065">
    <property type="entry name" value="DBL homology domain (DH-domain)"/>
    <property type="match status" value="1"/>
</dbReference>
<gene>
    <name evidence="5" type="ORF">H4219_004411</name>
</gene>
<dbReference type="Pfam" id="PF00621">
    <property type="entry name" value="RhoGEF"/>
    <property type="match status" value="1"/>
</dbReference>
<dbReference type="EMBL" id="JANBPU010000155">
    <property type="protein sequence ID" value="KAJ1915247.1"/>
    <property type="molecule type" value="Genomic_DNA"/>
</dbReference>
<dbReference type="CDD" id="cd00160">
    <property type="entry name" value="RhoGEF"/>
    <property type="match status" value="1"/>
</dbReference>
<feature type="region of interest" description="Disordered" evidence="3">
    <location>
        <begin position="1101"/>
        <end position="1149"/>
    </location>
</feature>
<feature type="region of interest" description="Disordered" evidence="3">
    <location>
        <begin position="804"/>
        <end position="828"/>
    </location>
</feature>
<dbReference type="Gene3D" id="1.20.900.10">
    <property type="entry name" value="Dbl homology (DH) domain"/>
    <property type="match status" value="1"/>
</dbReference>
<feature type="compositionally biased region" description="Polar residues" evidence="3">
    <location>
        <begin position="70"/>
        <end position="87"/>
    </location>
</feature>
<dbReference type="InterPro" id="IPR051480">
    <property type="entry name" value="Endocytic_GEF_Adapter"/>
</dbReference>
<dbReference type="PANTHER" id="PTHR46006">
    <property type="entry name" value="RHO GUANINE NUCLEOTIDE EXCHANGE FACTOR AT 64C, ISOFORM A"/>
    <property type="match status" value="1"/>
</dbReference>
<feature type="region of interest" description="Disordered" evidence="3">
    <location>
        <begin position="1183"/>
        <end position="1215"/>
    </location>
</feature>
<accession>A0A9W7ZSM6</accession>
<feature type="compositionally biased region" description="Polar residues" evidence="3">
    <location>
        <begin position="1416"/>
        <end position="1425"/>
    </location>
</feature>
<feature type="region of interest" description="Disordered" evidence="3">
    <location>
        <begin position="1232"/>
        <end position="1278"/>
    </location>
</feature>
<feature type="compositionally biased region" description="Low complexity" evidence="3">
    <location>
        <begin position="962"/>
        <end position="987"/>
    </location>
</feature>
<dbReference type="InterPro" id="IPR035899">
    <property type="entry name" value="DBL_dom_sf"/>
</dbReference>
<feature type="region of interest" description="Disordered" evidence="3">
    <location>
        <begin position="1353"/>
        <end position="1425"/>
    </location>
</feature>
<reference evidence="5" key="1">
    <citation type="submission" date="2022-07" db="EMBL/GenBank/DDBJ databases">
        <title>Phylogenomic reconstructions and comparative analyses of Kickxellomycotina fungi.</title>
        <authorList>
            <person name="Reynolds N.K."/>
            <person name="Stajich J.E."/>
            <person name="Barry K."/>
            <person name="Grigoriev I.V."/>
            <person name="Crous P."/>
            <person name="Smith M.E."/>
        </authorList>
    </citation>
    <scope>NUCLEOTIDE SEQUENCE</scope>
    <source>
        <strain evidence="5">NBRC 100468</strain>
    </source>
</reference>
<feature type="compositionally biased region" description="Low complexity" evidence="3">
    <location>
        <begin position="25"/>
        <end position="50"/>
    </location>
</feature>
<evidence type="ECO:0000256" key="3">
    <source>
        <dbReference type="SAM" id="MobiDB-lite"/>
    </source>
</evidence>
<feature type="region of interest" description="Disordered" evidence="3">
    <location>
        <begin position="947"/>
        <end position="987"/>
    </location>
</feature>
<feature type="compositionally biased region" description="Polar residues" evidence="3">
    <location>
        <begin position="815"/>
        <end position="827"/>
    </location>
</feature>
<feature type="region of interest" description="Disordered" evidence="3">
    <location>
        <begin position="453"/>
        <end position="488"/>
    </location>
</feature>
<comment type="caution">
    <text evidence="5">The sequence shown here is derived from an EMBL/GenBank/DDBJ whole genome shotgun (WGS) entry which is preliminary data.</text>
</comment>
<feature type="compositionally biased region" description="Low complexity" evidence="3">
    <location>
        <begin position="1241"/>
        <end position="1267"/>
    </location>
</feature>
<feature type="region of interest" description="Disordered" evidence="3">
    <location>
        <begin position="501"/>
        <end position="561"/>
    </location>
</feature>
<keyword evidence="2" id="KW-0963">Cytoplasm</keyword>
<keyword evidence="6" id="KW-1185">Reference proteome</keyword>
<feature type="domain" description="DH" evidence="4">
    <location>
        <begin position="159"/>
        <end position="384"/>
    </location>
</feature>